<proteinExistence type="predicted"/>
<protein>
    <recommendedName>
        <fullName evidence="1">Retrotransposon Copia-like N-terminal domain-containing protein</fullName>
    </recommendedName>
</protein>
<accession>A0A699IDJ4</accession>
<sequence length="140" mass="16080">MITTNEVGGGGSTHDSPYYLHPFDYPKQLHVNEVLTDNNCADWSQEMTNFLFAKNKVEFVDGTIKKPEKTSKEYMPWMRVDAMIKGWLTTAMEKNIQNIVKTYDLKQKMGSTQQCGASVSTYFTQLRLIWDNAQSIQPFP</sequence>
<organism evidence="2">
    <name type="scientific">Tanacetum cinerariifolium</name>
    <name type="common">Dalmatian daisy</name>
    <name type="synonym">Chrysanthemum cinerariifolium</name>
    <dbReference type="NCBI Taxonomy" id="118510"/>
    <lineage>
        <taxon>Eukaryota</taxon>
        <taxon>Viridiplantae</taxon>
        <taxon>Streptophyta</taxon>
        <taxon>Embryophyta</taxon>
        <taxon>Tracheophyta</taxon>
        <taxon>Spermatophyta</taxon>
        <taxon>Magnoliopsida</taxon>
        <taxon>eudicotyledons</taxon>
        <taxon>Gunneridae</taxon>
        <taxon>Pentapetalae</taxon>
        <taxon>asterids</taxon>
        <taxon>campanulids</taxon>
        <taxon>Asterales</taxon>
        <taxon>Asteraceae</taxon>
        <taxon>Asteroideae</taxon>
        <taxon>Anthemideae</taxon>
        <taxon>Anthemidinae</taxon>
        <taxon>Tanacetum</taxon>
    </lineage>
</organism>
<evidence type="ECO:0000313" key="2">
    <source>
        <dbReference type="EMBL" id="GEZ44072.1"/>
    </source>
</evidence>
<dbReference type="Pfam" id="PF14244">
    <property type="entry name" value="Retrotran_gag_3"/>
    <property type="match status" value="1"/>
</dbReference>
<dbReference type="InterPro" id="IPR029472">
    <property type="entry name" value="Copia-like_N"/>
</dbReference>
<dbReference type="EMBL" id="BKCJ010279239">
    <property type="protein sequence ID" value="GEZ44072.1"/>
    <property type="molecule type" value="Genomic_DNA"/>
</dbReference>
<dbReference type="PANTHER" id="PTHR37610">
    <property type="entry name" value="CCHC-TYPE DOMAIN-CONTAINING PROTEIN"/>
    <property type="match status" value="1"/>
</dbReference>
<comment type="caution">
    <text evidence="2">The sequence shown here is derived from an EMBL/GenBank/DDBJ whole genome shotgun (WGS) entry which is preliminary data.</text>
</comment>
<evidence type="ECO:0000259" key="1">
    <source>
        <dbReference type="Pfam" id="PF14244"/>
    </source>
</evidence>
<gene>
    <name evidence="2" type="ORF">Tci_516045</name>
</gene>
<dbReference type="AlphaFoldDB" id="A0A699IDJ4"/>
<reference evidence="2" key="1">
    <citation type="journal article" date="2019" name="Sci. Rep.">
        <title>Draft genome of Tanacetum cinerariifolium, the natural source of mosquito coil.</title>
        <authorList>
            <person name="Yamashiro T."/>
            <person name="Shiraishi A."/>
            <person name="Satake H."/>
            <person name="Nakayama K."/>
        </authorList>
    </citation>
    <scope>NUCLEOTIDE SEQUENCE</scope>
</reference>
<dbReference type="PANTHER" id="PTHR37610:SF98">
    <property type="entry name" value="TRANSCRIPTION FACTOR INTERACTOR AND REGULATOR CCHC(ZN) FAMILY"/>
    <property type="match status" value="1"/>
</dbReference>
<feature type="domain" description="Retrotransposon Copia-like N-terminal" evidence="1">
    <location>
        <begin position="31"/>
        <end position="68"/>
    </location>
</feature>
<name>A0A699IDJ4_TANCI</name>